<dbReference type="PROSITE" id="PS50885">
    <property type="entry name" value="HAMP"/>
    <property type="match status" value="1"/>
</dbReference>
<protein>
    <submittedName>
        <fullName evidence="4">Metal-dependent phosphohydrolase</fullName>
    </submittedName>
</protein>
<proteinExistence type="predicted"/>
<dbReference type="InterPro" id="IPR037522">
    <property type="entry name" value="HD_GYP_dom"/>
</dbReference>
<feature type="domain" description="HD-GYP" evidence="3">
    <location>
        <begin position="747"/>
        <end position="956"/>
    </location>
</feature>
<dbReference type="CDD" id="cd00077">
    <property type="entry name" value="HDc"/>
    <property type="match status" value="1"/>
</dbReference>
<dbReference type="InterPro" id="IPR003018">
    <property type="entry name" value="GAF"/>
</dbReference>
<dbReference type="Gene3D" id="3.30.450.40">
    <property type="match status" value="1"/>
</dbReference>
<feature type="transmembrane region" description="Helical" evidence="1">
    <location>
        <begin position="12"/>
        <end position="33"/>
    </location>
</feature>
<evidence type="ECO:0000259" key="3">
    <source>
        <dbReference type="PROSITE" id="PS51832"/>
    </source>
</evidence>
<evidence type="ECO:0000313" key="4">
    <source>
        <dbReference type="EMBL" id="GGI15982.1"/>
    </source>
</evidence>
<dbReference type="PANTHER" id="PTHR45228:SF5">
    <property type="entry name" value="CYCLIC DI-GMP PHOSPHODIESTERASE VC_1348-RELATED"/>
    <property type="match status" value="1"/>
</dbReference>
<feature type="domain" description="HAMP" evidence="2">
    <location>
        <begin position="370"/>
        <end position="423"/>
    </location>
</feature>
<gene>
    <name evidence="4" type="ORF">GCM10008066_01680</name>
</gene>
<dbReference type="AlphaFoldDB" id="A0A8J3F054"/>
<keyword evidence="1" id="KW-1133">Transmembrane helix</keyword>
<dbReference type="Proteomes" id="UP000642180">
    <property type="component" value="Unassembled WGS sequence"/>
</dbReference>
<dbReference type="GO" id="GO:0007165">
    <property type="term" value="P:signal transduction"/>
    <property type="evidence" value="ECO:0007669"/>
    <property type="project" value="InterPro"/>
</dbReference>
<reference evidence="5" key="1">
    <citation type="journal article" date="2019" name="Int. J. Syst. Evol. Microbiol.">
        <title>The Global Catalogue of Microorganisms (GCM) 10K type strain sequencing project: providing services to taxonomists for standard genome sequencing and annotation.</title>
        <authorList>
            <consortium name="The Broad Institute Genomics Platform"/>
            <consortium name="The Broad Institute Genome Sequencing Center for Infectious Disease"/>
            <person name="Wu L."/>
            <person name="Ma J."/>
        </authorList>
    </citation>
    <scope>NUCLEOTIDE SEQUENCE [LARGE SCALE GENOMIC DNA]</scope>
    <source>
        <strain evidence="5">CCM 2767</strain>
    </source>
</reference>
<dbReference type="Gene3D" id="6.10.340.10">
    <property type="match status" value="1"/>
</dbReference>
<dbReference type="InterPro" id="IPR003660">
    <property type="entry name" value="HAMP_dom"/>
</dbReference>
<keyword evidence="5" id="KW-1185">Reference proteome</keyword>
<evidence type="ECO:0000313" key="5">
    <source>
        <dbReference type="Proteomes" id="UP000642180"/>
    </source>
</evidence>
<dbReference type="Gene3D" id="3.30.450.20">
    <property type="entry name" value="PAS domain"/>
    <property type="match status" value="1"/>
</dbReference>
<dbReference type="CDD" id="cd18773">
    <property type="entry name" value="PDC1_HK_sensor"/>
    <property type="match status" value="1"/>
</dbReference>
<sequence>MKFRLPLHVHLSLLFAVALLLIGGLITAVGYYMSHDMLESSAEELTSRAGREIAGEIRSIIRPANMATDMLAQHRVTDADTFSKRVAGLRAMQIALRDDGGLTSIYIGYETGDYFFLYELRDDEERVRYGAPVGSRYQLRSIERSVARQEARYLYLDEDLQVLSSEAHPEYLAAFDPRHRGWYQFAQQADTTVTLSPYLFFSTGEVGLTIARRAANDHAVIGADIPLSSLSTALKKQKVTPSSQLVLVTSEGSVVAYEDIKRLIPASDDTSSTMLKHLDTFGIKPLQGMMDLIKPEESAMGMERSISVDDEKWRISVQPIRLPGAHPLYLMVAIPESELFATALNIRSASIGLSLLLLAIAIPLIWLISRLMSRSIRALAHETEAIRRFEFAEPIGIKSAISEVDALAKAMDGMKTTISKFTDVTQTVAAEKNFDKLLAKLLKETMSISGARSGALYLLDEEHMVACTAFGTNGLPQHESLRELTMSELPAVVRTAFDRGCTERGRLTPGEMRLMGLAPLAWNEDDGARVVVVPLFNRQRVLLGFMLLMQDEQIDDAQLAFVSALSASASSSVETRGLIRDQKRLFEAFIALIAGAIDAKSPYTGGHCGRVPELTKMLVKAACEQTSGPYADFNLNEDEWEAVHVAAWLHDCGKVTTPEYVVDKATKLETIYDRIHEVRMRFEVLKRDAEIKCLKNMAAGMEYNIAQAKLKEELQQLDEEFDFVASCNEGGEFMAPDKIERLKKIASRTWLRTLDDSLGISQDERRRKGVELRKRLPAQEMLLSDKAEHLLKRDPQHWMAPGNRWGFAMDVPEHLYNRGELHNLSVARGTLSAEERYKINEHMVQTIMMLSQLPFPRHLQQVPEIAGGHHERMDGTGYPRRLKQEDMSPMARMMAIADIFEALTAVDRPYKKGKSLSEAIRIMSFMKKDRHIDPELFDLFLSSGVYMDYARRFLSRDQIDEVDIKAYLA</sequence>
<dbReference type="Pfam" id="PF13487">
    <property type="entry name" value="HD_5"/>
    <property type="match status" value="1"/>
</dbReference>
<keyword evidence="1" id="KW-0812">Transmembrane</keyword>
<keyword evidence="1" id="KW-0472">Membrane</keyword>
<feature type="transmembrane region" description="Helical" evidence="1">
    <location>
        <begin position="349"/>
        <end position="368"/>
    </location>
</feature>
<dbReference type="RefSeq" id="WP_188379388.1">
    <property type="nucleotide sequence ID" value="NZ_BMDI01000001.1"/>
</dbReference>
<dbReference type="InterPro" id="IPR052020">
    <property type="entry name" value="Cyclic_di-GMP/3'3'-cGAMP_PDE"/>
</dbReference>
<dbReference type="GO" id="GO:0008081">
    <property type="term" value="F:phosphoric diester hydrolase activity"/>
    <property type="evidence" value="ECO:0007669"/>
    <property type="project" value="UniProtKB-ARBA"/>
</dbReference>
<dbReference type="Pfam" id="PF13492">
    <property type="entry name" value="GAF_3"/>
    <property type="match status" value="1"/>
</dbReference>
<organism evidence="4 5">
    <name type="scientific">Oxalicibacterium faecigallinarum</name>
    <dbReference type="NCBI Taxonomy" id="573741"/>
    <lineage>
        <taxon>Bacteria</taxon>
        <taxon>Pseudomonadati</taxon>
        <taxon>Pseudomonadota</taxon>
        <taxon>Betaproteobacteria</taxon>
        <taxon>Burkholderiales</taxon>
        <taxon>Oxalobacteraceae</taxon>
        <taxon>Oxalicibacterium</taxon>
    </lineage>
</organism>
<dbReference type="InterPro" id="IPR029016">
    <property type="entry name" value="GAF-like_dom_sf"/>
</dbReference>
<evidence type="ECO:0000259" key="2">
    <source>
        <dbReference type="PROSITE" id="PS50885"/>
    </source>
</evidence>
<comment type="caution">
    <text evidence="4">The sequence shown here is derived from an EMBL/GenBank/DDBJ whole genome shotgun (WGS) entry which is preliminary data.</text>
</comment>
<dbReference type="SUPFAM" id="SSF109604">
    <property type="entry name" value="HD-domain/PDEase-like"/>
    <property type="match status" value="2"/>
</dbReference>
<accession>A0A8J3F054</accession>
<dbReference type="PANTHER" id="PTHR45228">
    <property type="entry name" value="CYCLIC DI-GMP PHOSPHODIESTERASE TM_0186-RELATED"/>
    <property type="match status" value="1"/>
</dbReference>
<dbReference type="SMART" id="SM00471">
    <property type="entry name" value="HDc"/>
    <property type="match status" value="1"/>
</dbReference>
<dbReference type="InterPro" id="IPR003607">
    <property type="entry name" value="HD/PDEase_dom"/>
</dbReference>
<evidence type="ECO:0000256" key="1">
    <source>
        <dbReference type="SAM" id="Phobius"/>
    </source>
</evidence>
<name>A0A8J3F054_9BURK</name>
<dbReference type="EMBL" id="BMDI01000001">
    <property type="protein sequence ID" value="GGI15982.1"/>
    <property type="molecule type" value="Genomic_DNA"/>
</dbReference>
<dbReference type="PROSITE" id="PS51832">
    <property type="entry name" value="HD_GYP"/>
    <property type="match status" value="1"/>
</dbReference>
<dbReference type="Gene3D" id="1.10.3210.10">
    <property type="entry name" value="Hypothetical protein af1432"/>
    <property type="match status" value="2"/>
</dbReference>
<dbReference type="GO" id="GO:0016020">
    <property type="term" value="C:membrane"/>
    <property type="evidence" value="ECO:0007669"/>
    <property type="project" value="InterPro"/>
</dbReference>
<dbReference type="SUPFAM" id="SSF55781">
    <property type="entry name" value="GAF domain-like"/>
    <property type="match status" value="1"/>
</dbReference>